<gene>
    <name evidence="1" type="ORF">ACHIPZ_13750</name>
</gene>
<dbReference type="EMBL" id="JBIMSO010000051">
    <property type="protein sequence ID" value="MFH5209250.1"/>
    <property type="molecule type" value="Genomic_DNA"/>
</dbReference>
<dbReference type="RefSeq" id="WP_395114972.1">
    <property type="nucleotide sequence ID" value="NZ_JBIMSO010000051.1"/>
</dbReference>
<organism evidence="1 2">
    <name type="scientific">Antrihabitans spumae</name>
    <dbReference type="NCBI Taxonomy" id="3373370"/>
    <lineage>
        <taxon>Bacteria</taxon>
        <taxon>Bacillati</taxon>
        <taxon>Actinomycetota</taxon>
        <taxon>Actinomycetes</taxon>
        <taxon>Mycobacteriales</taxon>
        <taxon>Nocardiaceae</taxon>
        <taxon>Antrihabitans</taxon>
    </lineage>
</organism>
<sequence>MKPSTVLCSECDRPVADSVPLCDVCAEEFVSELKTVPGIVADITITAARLARMSNGGNGGKSAETPLPINIDKNGQLPHRRPYDALVNSLTTWGRHIEDHYRLTIPIEAAGLRGLVMANRCNTGRRDKAAFALSSCTEAECVAIWLACNPQSIRLMPASHEMIADISNAIDRARMAVDRAPELRYLGPCPGLLQSGKPCEFELRAESGEQWVRCGRCREQHNIDKIMADAQRRIEDRLCTMKQIAGYLGAMGYKIPTSTLHNWNNRPPRWLIKRGWLHGNTITTAWIHRDDPPVYRFGDVLRAVRRELTVAVDA</sequence>
<accession>A0ABW7JND7</accession>
<protein>
    <submittedName>
        <fullName evidence="1">Uncharacterized protein</fullName>
    </submittedName>
</protein>
<name>A0ABW7JND7_9NOCA</name>
<evidence type="ECO:0000313" key="2">
    <source>
        <dbReference type="Proteomes" id="UP001609175"/>
    </source>
</evidence>
<proteinExistence type="predicted"/>
<reference evidence="1 2" key="1">
    <citation type="submission" date="2024-10" db="EMBL/GenBank/DDBJ databases">
        <authorList>
            <person name="Riesco R."/>
        </authorList>
    </citation>
    <scope>NUCLEOTIDE SEQUENCE [LARGE SCALE GENOMIC DNA]</scope>
    <source>
        <strain evidence="1 2">NCIMB 15449</strain>
    </source>
</reference>
<evidence type="ECO:0000313" key="1">
    <source>
        <dbReference type="EMBL" id="MFH5209250.1"/>
    </source>
</evidence>
<comment type="caution">
    <text evidence="1">The sequence shown here is derived from an EMBL/GenBank/DDBJ whole genome shotgun (WGS) entry which is preliminary data.</text>
</comment>
<dbReference type="Proteomes" id="UP001609175">
    <property type="component" value="Unassembled WGS sequence"/>
</dbReference>